<accession>E9H5B0</accession>
<dbReference type="KEGG" id="dpx:DAPPUDRAFT_110127"/>
<protein>
    <submittedName>
        <fullName evidence="1">Uncharacterized protein</fullName>
    </submittedName>
</protein>
<dbReference type="InParanoid" id="E9H5B0"/>
<keyword evidence="2" id="KW-1185">Reference proteome</keyword>
<evidence type="ECO:0000313" key="2">
    <source>
        <dbReference type="Proteomes" id="UP000000305"/>
    </source>
</evidence>
<name>E9H5B0_DAPPU</name>
<sequence>MDPAIMGRTGLAFFSTDEMTLYLLYKIQTRIRQIRHVLQGEKLPTSEHYVLRHPCQQQNNSPLIEPKKSIHFYSLSQLIERDKQPFQNGQTKLLRSLVTEYLATNKTMVTRNRSKMKRLFPFYPEQLLDEKENQLQKQPVLVKNKCELELELEPHKRKLTLVAPSSGQK</sequence>
<dbReference type="AlphaFoldDB" id="E9H5B0"/>
<dbReference type="Proteomes" id="UP000000305">
    <property type="component" value="Unassembled WGS sequence"/>
</dbReference>
<reference evidence="1 2" key="1">
    <citation type="journal article" date="2011" name="Science">
        <title>The ecoresponsive genome of Daphnia pulex.</title>
        <authorList>
            <person name="Colbourne J.K."/>
            <person name="Pfrender M.E."/>
            <person name="Gilbert D."/>
            <person name="Thomas W.K."/>
            <person name="Tucker A."/>
            <person name="Oakley T.H."/>
            <person name="Tokishita S."/>
            <person name="Aerts A."/>
            <person name="Arnold G.J."/>
            <person name="Basu M.K."/>
            <person name="Bauer D.J."/>
            <person name="Caceres C.E."/>
            <person name="Carmel L."/>
            <person name="Casola C."/>
            <person name="Choi J.H."/>
            <person name="Detter J.C."/>
            <person name="Dong Q."/>
            <person name="Dusheyko S."/>
            <person name="Eads B.D."/>
            <person name="Frohlich T."/>
            <person name="Geiler-Samerotte K.A."/>
            <person name="Gerlach D."/>
            <person name="Hatcher P."/>
            <person name="Jogdeo S."/>
            <person name="Krijgsveld J."/>
            <person name="Kriventseva E.V."/>
            <person name="Kultz D."/>
            <person name="Laforsch C."/>
            <person name="Lindquist E."/>
            <person name="Lopez J."/>
            <person name="Manak J.R."/>
            <person name="Muller J."/>
            <person name="Pangilinan J."/>
            <person name="Patwardhan R.P."/>
            <person name="Pitluck S."/>
            <person name="Pritham E.J."/>
            <person name="Rechtsteiner A."/>
            <person name="Rho M."/>
            <person name="Rogozin I.B."/>
            <person name="Sakarya O."/>
            <person name="Salamov A."/>
            <person name="Schaack S."/>
            <person name="Shapiro H."/>
            <person name="Shiga Y."/>
            <person name="Skalitzky C."/>
            <person name="Smith Z."/>
            <person name="Souvorov A."/>
            <person name="Sung W."/>
            <person name="Tang Z."/>
            <person name="Tsuchiya D."/>
            <person name="Tu H."/>
            <person name="Vos H."/>
            <person name="Wang M."/>
            <person name="Wolf Y.I."/>
            <person name="Yamagata H."/>
            <person name="Yamada T."/>
            <person name="Ye Y."/>
            <person name="Shaw J.R."/>
            <person name="Andrews J."/>
            <person name="Crease T.J."/>
            <person name="Tang H."/>
            <person name="Lucas S.M."/>
            <person name="Robertson H.M."/>
            <person name="Bork P."/>
            <person name="Koonin E.V."/>
            <person name="Zdobnov E.M."/>
            <person name="Grigoriev I.V."/>
            <person name="Lynch M."/>
            <person name="Boore J.L."/>
        </authorList>
    </citation>
    <scope>NUCLEOTIDE SEQUENCE [LARGE SCALE GENOMIC DNA]</scope>
</reference>
<dbReference type="HOGENOM" id="CLU_1580125_0_0_1"/>
<gene>
    <name evidence="1" type="ORF">DAPPUDRAFT_110127</name>
</gene>
<proteinExistence type="predicted"/>
<evidence type="ECO:0000313" key="1">
    <source>
        <dbReference type="EMBL" id="EFX73110.1"/>
    </source>
</evidence>
<organism evidence="1 2">
    <name type="scientific">Daphnia pulex</name>
    <name type="common">Water flea</name>
    <dbReference type="NCBI Taxonomy" id="6669"/>
    <lineage>
        <taxon>Eukaryota</taxon>
        <taxon>Metazoa</taxon>
        <taxon>Ecdysozoa</taxon>
        <taxon>Arthropoda</taxon>
        <taxon>Crustacea</taxon>
        <taxon>Branchiopoda</taxon>
        <taxon>Diplostraca</taxon>
        <taxon>Cladocera</taxon>
        <taxon>Anomopoda</taxon>
        <taxon>Daphniidae</taxon>
        <taxon>Daphnia</taxon>
    </lineage>
</organism>
<dbReference type="EMBL" id="GL732593">
    <property type="protein sequence ID" value="EFX73110.1"/>
    <property type="molecule type" value="Genomic_DNA"/>
</dbReference>